<dbReference type="EMBL" id="ABOX02000013">
    <property type="protein sequence ID" value="EEF60899.1"/>
    <property type="molecule type" value="Genomic_DNA"/>
</dbReference>
<name>B9XGX8_PEDPL</name>
<reference evidence="2 3" key="1">
    <citation type="journal article" date="2011" name="J. Bacteriol.">
        <title>Genome sequence of 'Pedosphaera parvula' Ellin514, an aerobic Verrucomicrobial isolate from pasture soil.</title>
        <authorList>
            <person name="Kant R."/>
            <person name="van Passel M.W."/>
            <person name="Sangwan P."/>
            <person name="Palva A."/>
            <person name="Lucas S."/>
            <person name="Copeland A."/>
            <person name="Lapidus A."/>
            <person name="Glavina Del Rio T."/>
            <person name="Dalin E."/>
            <person name="Tice H."/>
            <person name="Bruce D."/>
            <person name="Goodwin L."/>
            <person name="Pitluck S."/>
            <person name="Chertkov O."/>
            <person name="Larimer F.W."/>
            <person name="Land M.L."/>
            <person name="Hauser L."/>
            <person name="Brettin T.S."/>
            <person name="Detter J.C."/>
            <person name="Han S."/>
            <person name="de Vos W.M."/>
            <person name="Janssen P.H."/>
            <person name="Smidt H."/>
        </authorList>
    </citation>
    <scope>NUCLEOTIDE SEQUENCE [LARGE SCALE GENOMIC DNA]</scope>
    <source>
        <strain evidence="2 3">Ellin514</strain>
    </source>
</reference>
<evidence type="ECO:0000256" key="1">
    <source>
        <dbReference type="SAM" id="SignalP"/>
    </source>
</evidence>
<feature type="signal peptide" evidence="1">
    <location>
        <begin position="1"/>
        <end position="27"/>
    </location>
</feature>
<evidence type="ECO:0000313" key="3">
    <source>
        <dbReference type="Proteomes" id="UP000003688"/>
    </source>
</evidence>
<sequence precursor="true">MPPRRIVGRIHMKIVLMIVLCSLAILAAGCATSHSSATAWEYKPKSETTFPGSTWPRILEVEEVYELDYTKDWIHLQFPIRDAADSETLYSFICVGGSDEYLDSLSGVTGVNFVGWLGCVLVEGIESFSESSLLAEEDDPYWHTRGRVSGADLIGKRGEYPEYGRVRHFRLRGLKLTLEFFDIQETSEGEISKLKMRVRVVNDPTAHSAFAEPSGYQYPDK</sequence>
<comment type="caution">
    <text evidence="2">The sequence shown here is derived from an EMBL/GenBank/DDBJ whole genome shotgun (WGS) entry which is preliminary data.</text>
</comment>
<evidence type="ECO:0008006" key="4">
    <source>
        <dbReference type="Google" id="ProtNLM"/>
    </source>
</evidence>
<feature type="chain" id="PRO_5002894885" description="Lipoprotein" evidence="1">
    <location>
        <begin position="28"/>
        <end position="221"/>
    </location>
</feature>
<keyword evidence="3" id="KW-1185">Reference proteome</keyword>
<proteinExistence type="predicted"/>
<dbReference type="STRING" id="320771.Cflav_PD4068"/>
<dbReference type="AlphaFoldDB" id="B9XGX8"/>
<organism evidence="2 3">
    <name type="scientific">Pedosphaera parvula (strain Ellin514)</name>
    <dbReference type="NCBI Taxonomy" id="320771"/>
    <lineage>
        <taxon>Bacteria</taxon>
        <taxon>Pseudomonadati</taxon>
        <taxon>Verrucomicrobiota</taxon>
        <taxon>Pedosphaerae</taxon>
        <taxon>Pedosphaerales</taxon>
        <taxon>Pedosphaeraceae</taxon>
        <taxon>Pedosphaera</taxon>
    </lineage>
</organism>
<dbReference type="Proteomes" id="UP000003688">
    <property type="component" value="Unassembled WGS sequence"/>
</dbReference>
<dbReference type="PROSITE" id="PS51257">
    <property type="entry name" value="PROKAR_LIPOPROTEIN"/>
    <property type="match status" value="1"/>
</dbReference>
<accession>B9XGX8</accession>
<protein>
    <recommendedName>
        <fullName evidence="4">Lipoprotein</fullName>
    </recommendedName>
</protein>
<gene>
    <name evidence="2" type="ORF">Cflav_PD4068</name>
</gene>
<keyword evidence="1" id="KW-0732">Signal</keyword>
<evidence type="ECO:0000313" key="2">
    <source>
        <dbReference type="EMBL" id="EEF60899.1"/>
    </source>
</evidence>